<comment type="similarity">
    <text evidence="1">Belongs to the thymidylate kinase family.</text>
</comment>
<evidence type="ECO:0000256" key="4">
    <source>
        <dbReference type="ARBA" id="ARBA00022840"/>
    </source>
</evidence>
<reference evidence="7" key="1">
    <citation type="journal article" date="2020" name="Syst. Appl. Microbiol.">
        <title>Streptomyces alkaliterrae sp. nov., isolated from an alkaline soil, and emended descriptions of Streptomyces alkaliphilus, Streptomyces calidiresistens and Streptomyces durbertensis.</title>
        <authorList>
            <person name="Swiecimska M."/>
            <person name="Golinska P."/>
            <person name="Nouioui I."/>
            <person name="Wypij M."/>
            <person name="Rai M."/>
            <person name="Sangal V."/>
            <person name="Goodfellow M."/>
        </authorList>
    </citation>
    <scope>NUCLEOTIDE SEQUENCE [LARGE SCALE GENOMIC DNA]</scope>
    <source>
        <strain evidence="7">DSM 104538</strain>
    </source>
</reference>
<dbReference type="PANTHER" id="PTHR10344">
    <property type="entry name" value="THYMIDYLATE KINASE"/>
    <property type="match status" value="1"/>
</dbReference>
<evidence type="ECO:0000313" key="7">
    <source>
        <dbReference type="Proteomes" id="UP000766698"/>
    </source>
</evidence>
<dbReference type="InterPro" id="IPR027417">
    <property type="entry name" value="P-loop_NTPase"/>
</dbReference>
<evidence type="ECO:0000256" key="1">
    <source>
        <dbReference type="ARBA" id="ARBA00009776"/>
    </source>
</evidence>
<evidence type="ECO:0000256" key="3">
    <source>
        <dbReference type="ARBA" id="ARBA00022741"/>
    </source>
</evidence>
<name>A0ABR6EFF1_9ACTN</name>
<organism evidence="6 7">
    <name type="scientific">Streptomyces durbertensis</name>
    <dbReference type="NCBI Taxonomy" id="2448886"/>
    <lineage>
        <taxon>Bacteria</taxon>
        <taxon>Bacillati</taxon>
        <taxon>Actinomycetota</taxon>
        <taxon>Actinomycetes</taxon>
        <taxon>Kitasatosporales</taxon>
        <taxon>Streptomycetaceae</taxon>
        <taxon>Streptomyces</taxon>
    </lineage>
</organism>
<gene>
    <name evidence="6" type="ORF">GL263_10875</name>
</gene>
<dbReference type="Proteomes" id="UP000766698">
    <property type="component" value="Unassembled WGS sequence"/>
</dbReference>
<keyword evidence="4" id="KW-0067">ATP-binding</keyword>
<dbReference type="EMBL" id="WMLF01000121">
    <property type="protein sequence ID" value="MBB1244056.1"/>
    <property type="molecule type" value="Genomic_DNA"/>
</dbReference>
<evidence type="ECO:0000313" key="6">
    <source>
        <dbReference type="EMBL" id="MBB1244056.1"/>
    </source>
</evidence>
<comment type="caution">
    <text evidence="6">The sequence shown here is derived from an EMBL/GenBank/DDBJ whole genome shotgun (WGS) entry which is preliminary data.</text>
</comment>
<feature type="domain" description="Thymidylate kinase-like" evidence="5">
    <location>
        <begin position="8"/>
        <end position="194"/>
    </location>
</feature>
<dbReference type="SUPFAM" id="SSF52540">
    <property type="entry name" value="P-loop containing nucleoside triphosphate hydrolases"/>
    <property type="match status" value="1"/>
</dbReference>
<proteinExistence type="inferred from homology"/>
<dbReference type="InterPro" id="IPR039430">
    <property type="entry name" value="Thymidylate_kin-like_dom"/>
</dbReference>
<evidence type="ECO:0000256" key="2">
    <source>
        <dbReference type="ARBA" id="ARBA00017144"/>
    </source>
</evidence>
<evidence type="ECO:0000259" key="5">
    <source>
        <dbReference type="Pfam" id="PF02223"/>
    </source>
</evidence>
<sequence>MTYRIVALEGVDGSGKSTLLKSLQTSLSTHAKVVHARPARALSKAFRRIAEDGRPENLYQDALPAHFRHSAYLLESAVQFRYEQQRFEQADFVIFDRWRHTWAVYCEDVVEHRDWFARIETLLPHPDVLFWLRVDPEVAYERLVARQDRWVEAYSPAGLRAKITKLCERYEEVMRASGAVVLDGTGPAAEVHAEALAALAAEPTASAG</sequence>
<dbReference type="Pfam" id="PF02223">
    <property type="entry name" value="Thymidylate_kin"/>
    <property type="match status" value="1"/>
</dbReference>
<protein>
    <recommendedName>
        <fullName evidence="2">Thymidylate kinase</fullName>
    </recommendedName>
</protein>
<keyword evidence="7" id="KW-1185">Reference proteome</keyword>
<accession>A0ABR6EFF1</accession>
<dbReference type="RefSeq" id="WP_182855416.1">
    <property type="nucleotide sequence ID" value="NZ_WMLF01000121.1"/>
</dbReference>
<dbReference type="Gene3D" id="3.40.50.300">
    <property type="entry name" value="P-loop containing nucleotide triphosphate hydrolases"/>
    <property type="match status" value="1"/>
</dbReference>
<keyword evidence="3" id="KW-0547">Nucleotide-binding</keyword>
<dbReference type="PANTHER" id="PTHR10344:SF4">
    <property type="entry name" value="UMP-CMP KINASE 2, MITOCHONDRIAL"/>
    <property type="match status" value="1"/>
</dbReference>